<dbReference type="CDD" id="cd07377">
    <property type="entry name" value="WHTH_GntR"/>
    <property type="match status" value="1"/>
</dbReference>
<accession>A0A411WWM0</accession>
<keyword evidence="7" id="KW-1185">Reference proteome</keyword>
<dbReference type="GO" id="GO:0003677">
    <property type="term" value="F:DNA binding"/>
    <property type="evidence" value="ECO:0007669"/>
    <property type="project" value="UniProtKB-KW"/>
</dbReference>
<dbReference type="PANTHER" id="PTHR38445">
    <property type="entry name" value="HTH-TYPE TRANSCRIPTIONAL REPRESSOR YTRA"/>
    <property type="match status" value="1"/>
</dbReference>
<gene>
    <name evidence="6" type="ORF">EYF70_09890</name>
    <name evidence="5" type="ORF">GCM10007387_33040</name>
</gene>
<dbReference type="Proteomes" id="UP000628442">
    <property type="component" value="Unassembled WGS sequence"/>
</dbReference>
<reference evidence="6 7" key="2">
    <citation type="submission" date="2019-02" db="EMBL/GenBank/DDBJ databases">
        <title>Draft Genome Sequences of Six Type Strains of the Genus Massilia.</title>
        <authorList>
            <person name="Miess H."/>
            <person name="Frediansyhah A."/>
            <person name="Gross H."/>
        </authorList>
    </citation>
    <scope>NUCLEOTIDE SEQUENCE [LARGE SCALE GENOMIC DNA]</scope>
    <source>
        <strain evidence="6 7">DSM 17472</strain>
    </source>
</reference>
<dbReference type="InterPro" id="IPR036390">
    <property type="entry name" value="WH_DNA-bd_sf"/>
</dbReference>
<dbReference type="EMBL" id="CP036401">
    <property type="protein sequence ID" value="QBI01116.1"/>
    <property type="molecule type" value="Genomic_DNA"/>
</dbReference>
<name>A0A411WWM0_9BURK</name>
<reference evidence="5" key="3">
    <citation type="submission" date="2022-12" db="EMBL/GenBank/DDBJ databases">
        <authorList>
            <person name="Sun Q."/>
            <person name="Kim S."/>
        </authorList>
    </citation>
    <scope>NUCLEOTIDE SEQUENCE</scope>
    <source>
        <strain evidence="5">KCTC 12343</strain>
    </source>
</reference>
<dbReference type="PROSITE" id="PS50949">
    <property type="entry name" value="HTH_GNTR"/>
    <property type="match status" value="1"/>
</dbReference>
<dbReference type="GO" id="GO:0003700">
    <property type="term" value="F:DNA-binding transcription factor activity"/>
    <property type="evidence" value="ECO:0007669"/>
    <property type="project" value="InterPro"/>
</dbReference>
<dbReference type="InterPro" id="IPR036388">
    <property type="entry name" value="WH-like_DNA-bd_sf"/>
</dbReference>
<dbReference type="EMBL" id="BMWV01000007">
    <property type="protein sequence ID" value="GGY48273.1"/>
    <property type="molecule type" value="Genomic_DNA"/>
</dbReference>
<evidence type="ECO:0000313" key="7">
    <source>
        <dbReference type="Proteomes" id="UP000292307"/>
    </source>
</evidence>
<protein>
    <submittedName>
        <fullName evidence="5">GntR family transcriptional regulator</fullName>
    </submittedName>
</protein>
<dbReference type="Proteomes" id="UP000292307">
    <property type="component" value="Chromosome"/>
</dbReference>
<dbReference type="OrthoDB" id="5296437at2"/>
<evidence type="ECO:0000313" key="6">
    <source>
        <dbReference type="EMBL" id="QBI01116.1"/>
    </source>
</evidence>
<reference evidence="5" key="1">
    <citation type="journal article" date="2014" name="Int. J. Syst. Evol. Microbiol.">
        <title>Complete genome sequence of Corynebacterium casei LMG S-19264T (=DSM 44701T), isolated from a smear-ripened cheese.</title>
        <authorList>
            <consortium name="US DOE Joint Genome Institute (JGI-PGF)"/>
            <person name="Walter F."/>
            <person name="Albersmeier A."/>
            <person name="Kalinowski J."/>
            <person name="Ruckert C."/>
        </authorList>
    </citation>
    <scope>NUCLEOTIDE SEQUENCE</scope>
    <source>
        <strain evidence="5">KCTC 12343</strain>
    </source>
</reference>
<dbReference type="InterPro" id="IPR000524">
    <property type="entry name" value="Tscrpt_reg_HTH_GntR"/>
</dbReference>
<dbReference type="SUPFAM" id="SSF46785">
    <property type="entry name" value="Winged helix' DNA-binding domain"/>
    <property type="match status" value="1"/>
</dbReference>
<dbReference type="SMART" id="SM00345">
    <property type="entry name" value="HTH_GNTR"/>
    <property type="match status" value="1"/>
</dbReference>
<evidence type="ECO:0000259" key="4">
    <source>
        <dbReference type="PROSITE" id="PS50949"/>
    </source>
</evidence>
<proteinExistence type="predicted"/>
<dbReference type="Gene3D" id="1.10.10.10">
    <property type="entry name" value="Winged helix-like DNA-binding domain superfamily/Winged helix DNA-binding domain"/>
    <property type="match status" value="1"/>
</dbReference>
<dbReference type="PANTHER" id="PTHR38445:SF7">
    <property type="entry name" value="GNTR-FAMILY TRANSCRIPTIONAL REGULATOR"/>
    <property type="match status" value="1"/>
</dbReference>
<evidence type="ECO:0000313" key="5">
    <source>
        <dbReference type="EMBL" id="GGY48273.1"/>
    </source>
</evidence>
<organism evidence="5 8">
    <name type="scientific">Pseudoduganella albidiflava</name>
    <dbReference type="NCBI Taxonomy" id="321983"/>
    <lineage>
        <taxon>Bacteria</taxon>
        <taxon>Pseudomonadati</taxon>
        <taxon>Pseudomonadota</taxon>
        <taxon>Betaproteobacteria</taxon>
        <taxon>Burkholderiales</taxon>
        <taxon>Oxalobacteraceae</taxon>
        <taxon>Telluria group</taxon>
        <taxon>Pseudoduganella</taxon>
    </lineage>
</organism>
<keyword evidence="2" id="KW-0238">DNA-binding</keyword>
<evidence type="ECO:0000256" key="3">
    <source>
        <dbReference type="ARBA" id="ARBA00023163"/>
    </source>
</evidence>
<keyword evidence="3" id="KW-0804">Transcription</keyword>
<dbReference type="AlphaFoldDB" id="A0A411WWM0"/>
<evidence type="ECO:0000313" key="8">
    <source>
        <dbReference type="Proteomes" id="UP000628442"/>
    </source>
</evidence>
<dbReference type="Pfam" id="PF00392">
    <property type="entry name" value="GntR"/>
    <property type="match status" value="1"/>
</dbReference>
<keyword evidence="1" id="KW-0805">Transcription regulation</keyword>
<evidence type="ECO:0000256" key="2">
    <source>
        <dbReference type="ARBA" id="ARBA00023125"/>
    </source>
</evidence>
<evidence type="ECO:0000256" key="1">
    <source>
        <dbReference type="ARBA" id="ARBA00023015"/>
    </source>
</evidence>
<dbReference type="RefSeq" id="WP_131145240.1">
    <property type="nucleotide sequence ID" value="NZ_BMWV01000007.1"/>
</dbReference>
<sequence>MTEHTAQLFAITTGSAEPIYRQLIEQVRRLAAAGVLAPGDTLPSVREVAGTLAVNPMTVSKAYNLLEMEGALERIRGQGMQVAQRKPGGHKEREALLRPSLERAAREARQLELDDHTILELFKQVLKEEK</sequence>
<feature type="domain" description="HTH gntR-type" evidence="4">
    <location>
        <begin position="17"/>
        <end position="85"/>
    </location>
</feature>